<evidence type="ECO:0000313" key="3">
    <source>
        <dbReference type="Proteomes" id="UP000008792"/>
    </source>
</evidence>
<name>B4LFV6_DROVI</name>
<reference evidence="2 3" key="1">
    <citation type="journal article" date="2007" name="Nature">
        <title>Evolution of genes and genomes on the Drosophila phylogeny.</title>
        <authorList>
            <consortium name="Drosophila 12 Genomes Consortium"/>
            <person name="Clark A.G."/>
            <person name="Eisen M.B."/>
            <person name="Smith D.R."/>
            <person name="Bergman C.M."/>
            <person name="Oliver B."/>
            <person name="Markow T.A."/>
            <person name="Kaufman T.C."/>
            <person name="Kellis M."/>
            <person name="Gelbart W."/>
            <person name="Iyer V.N."/>
            <person name="Pollard D.A."/>
            <person name="Sackton T.B."/>
            <person name="Larracuente A.M."/>
            <person name="Singh N.D."/>
            <person name="Abad J.P."/>
            <person name="Abt D.N."/>
            <person name="Adryan B."/>
            <person name="Aguade M."/>
            <person name="Akashi H."/>
            <person name="Anderson W.W."/>
            <person name="Aquadro C.F."/>
            <person name="Ardell D.H."/>
            <person name="Arguello R."/>
            <person name="Artieri C.G."/>
            <person name="Barbash D.A."/>
            <person name="Barker D."/>
            <person name="Barsanti P."/>
            <person name="Batterham P."/>
            <person name="Batzoglou S."/>
            <person name="Begun D."/>
            <person name="Bhutkar A."/>
            <person name="Blanco E."/>
            <person name="Bosak S.A."/>
            <person name="Bradley R.K."/>
            <person name="Brand A.D."/>
            <person name="Brent M.R."/>
            <person name="Brooks A.N."/>
            <person name="Brown R.H."/>
            <person name="Butlin R.K."/>
            <person name="Caggese C."/>
            <person name="Calvi B.R."/>
            <person name="Bernardo de Carvalho A."/>
            <person name="Caspi A."/>
            <person name="Castrezana S."/>
            <person name="Celniker S.E."/>
            <person name="Chang J.L."/>
            <person name="Chapple C."/>
            <person name="Chatterji S."/>
            <person name="Chinwalla A."/>
            <person name="Civetta A."/>
            <person name="Clifton S.W."/>
            <person name="Comeron J.M."/>
            <person name="Costello J.C."/>
            <person name="Coyne J.A."/>
            <person name="Daub J."/>
            <person name="David R.G."/>
            <person name="Delcher A.L."/>
            <person name="Delehaunty K."/>
            <person name="Do C.B."/>
            <person name="Ebling H."/>
            <person name="Edwards K."/>
            <person name="Eickbush T."/>
            <person name="Evans J.D."/>
            <person name="Filipski A."/>
            <person name="Findeiss S."/>
            <person name="Freyhult E."/>
            <person name="Fulton L."/>
            <person name="Fulton R."/>
            <person name="Garcia A.C."/>
            <person name="Gardiner A."/>
            <person name="Garfield D.A."/>
            <person name="Garvin B.E."/>
            <person name="Gibson G."/>
            <person name="Gilbert D."/>
            <person name="Gnerre S."/>
            <person name="Godfrey J."/>
            <person name="Good R."/>
            <person name="Gotea V."/>
            <person name="Gravely B."/>
            <person name="Greenberg A.J."/>
            <person name="Griffiths-Jones S."/>
            <person name="Gross S."/>
            <person name="Guigo R."/>
            <person name="Gustafson E.A."/>
            <person name="Haerty W."/>
            <person name="Hahn M.W."/>
            <person name="Halligan D.L."/>
            <person name="Halpern A.L."/>
            <person name="Halter G.M."/>
            <person name="Han M.V."/>
            <person name="Heger A."/>
            <person name="Hillier L."/>
            <person name="Hinrichs A.S."/>
            <person name="Holmes I."/>
            <person name="Hoskins R.A."/>
            <person name="Hubisz M.J."/>
            <person name="Hultmark D."/>
            <person name="Huntley M.A."/>
            <person name="Jaffe D.B."/>
            <person name="Jagadeeshan S."/>
            <person name="Jeck W.R."/>
            <person name="Johnson J."/>
            <person name="Jones C.D."/>
            <person name="Jordan W.C."/>
            <person name="Karpen G.H."/>
            <person name="Kataoka E."/>
            <person name="Keightley P.D."/>
            <person name="Kheradpour P."/>
            <person name="Kirkness E.F."/>
            <person name="Koerich L.B."/>
            <person name="Kristiansen K."/>
            <person name="Kudrna D."/>
            <person name="Kulathinal R.J."/>
            <person name="Kumar S."/>
            <person name="Kwok R."/>
            <person name="Lander E."/>
            <person name="Langley C.H."/>
            <person name="Lapoint R."/>
            <person name="Lazzaro B.P."/>
            <person name="Lee S.J."/>
            <person name="Levesque L."/>
            <person name="Li R."/>
            <person name="Lin C.F."/>
            <person name="Lin M.F."/>
            <person name="Lindblad-Toh K."/>
            <person name="Llopart A."/>
            <person name="Long M."/>
            <person name="Low L."/>
            <person name="Lozovsky E."/>
            <person name="Lu J."/>
            <person name="Luo M."/>
            <person name="Machado C.A."/>
            <person name="Makalowski W."/>
            <person name="Marzo M."/>
            <person name="Matsuda M."/>
            <person name="Matzkin L."/>
            <person name="McAllister B."/>
            <person name="McBride C.S."/>
            <person name="McKernan B."/>
            <person name="McKernan K."/>
            <person name="Mendez-Lago M."/>
            <person name="Minx P."/>
            <person name="Mollenhauer M.U."/>
            <person name="Montooth K."/>
            <person name="Mount S.M."/>
            <person name="Mu X."/>
            <person name="Myers E."/>
            <person name="Negre B."/>
            <person name="Newfeld S."/>
            <person name="Nielsen R."/>
            <person name="Noor M.A."/>
            <person name="O'Grady P."/>
            <person name="Pachter L."/>
            <person name="Papaceit M."/>
            <person name="Parisi M.J."/>
            <person name="Parisi M."/>
            <person name="Parts L."/>
            <person name="Pedersen J.S."/>
            <person name="Pesole G."/>
            <person name="Phillippy A.M."/>
            <person name="Ponting C.P."/>
            <person name="Pop M."/>
            <person name="Porcelli D."/>
            <person name="Powell J.R."/>
            <person name="Prohaska S."/>
            <person name="Pruitt K."/>
            <person name="Puig M."/>
            <person name="Quesneville H."/>
            <person name="Ram K.R."/>
            <person name="Rand D."/>
            <person name="Rasmussen M.D."/>
            <person name="Reed L.K."/>
            <person name="Reenan R."/>
            <person name="Reily A."/>
            <person name="Remington K.A."/>
            <person name="Rieger T.T."/>
            <person name="Ritchie M.G."/>
            <person name="Robin C."/>
            <person name="Rogers Y.H."/>
            <person name="Rohde C."/>
            <person name="Rozas J."/>
            <person name="Rubenfield M.J."/>
            <person name="Ruiz A."/>
            <person name="Russo S."/>
            <person name="Salzberg S.L."/>
            <person name="Sanchez-Gracia A."/>
            <person name="Saranga D.J."/>
            <person name="Sato H."/>
            <person name="Schaeffer S.W."/>
            <person name="Schatz M.C."/>
            <person name="Schlenke T."/>
            <person name="Schwartz R."/>
            <person name="Segarra C."/>
            <person name="Singh R.S."/>
            <person name="Sirot L."/>
            <person name="Sirota M."/>
            <person name="Sisneros N.B."/>
            <person name="Smith C.D."/>
            <person name="Smith T.F."/>
            <person name="Spieth J."/>
            <person name="Stage D.E."/>
            <person name="Stark A."/>
            <person name="Stephan W."/>
            <person name="Strausberg R.L."/>
            <person name="Strempel S."/>
            <person name="Sturgill D."/>
            <person name="Sutton G."/>
            <person name="Sutton G.G."/>
            <person name="Tao W."/>
            <person name="Teichmann S."/>
            <person name="Tobari Y.N."/>
            <person name="Tomimura Y."/>
            <person name="Tsolas J.M."/>
            <person name="Valente V.L."/>
            <person name="Venter E."/>
            <person name="Venter J.C."/>
            <person name="Vicario S."/>
            <person name="Vieira F.G."/>
            <person name="Vilella A.J."/>
            <person name="Villasante A."/>
            <person name="Walenz B."/>
            <person name="Wang J."/>
            <person name="Wasserman M."/>
            <person name="Watts T."/>
            <person name="Wilson D."/>
            <person name="Wilson R.K."/>
            <person name="Wing R.A."/>
            <person name="Wolfner M.F."/>
            <person name="Wong A."/>
            <person name="Wong G.K."/>
            <person name="Wu C.I."/>
            <person name="Wu G."/>
            <person name="Yamamoto D."/>
            <person name="Yang H.P."/>
            <person name="Yang S.P."/>
            <person name="Yorke J.A."/>
            <person name="Yoshida K."/>
            <person name="Zdobnov E."/>
            <person name="Zhang P."/>
            <person name="Zhang Y."/>
            <person name="Zimin A.V."/>
            <person name="Baldwin J."/>
            <person name="Abdouelleil A."/>
            <person name="Abdulkadir J."/>
            <person name="Abebe A."/>
            <person name="Abera B."/>
            <person name="Abreu J."/>
            <person name="Acer S.C."/>
            <person name="Aftuck L."/>
            <person name="Alexander A."/>
            <person name="An P."/>
            <person name="Anderson E."/>
            <person name="Anderson S."/>
            <person name="Arachi H."/>
            <person name="Azer M."/>
            <person name="Bachantsang P."/>
            <person name="Barry A."/>
            <person name="Bayul T."/>
            <person name="Berlin A."/>
            <person name="Bessette D."/>
            <person name="Bloom T."/>
            <person name="Blye J."/>
            <person name="Boguslavskiy L."/>
            <person name="Bonnet C."/>
            <person name="Boukhgalter B."/>
            <person name="Bourzgui I."/>
            <person name="Brown A."/>
            <person name="Cahill P."/>
            <person name="Channer S."/>
            <person name="Cheshatsang Y."/>
            <person name="Chuda L."/>
            <person name="Citroen M."/>
            <person name="Collymore A."/>
            <person name="Cooke P."/>
            <person name="Costello M."/>
            <person name="D'Aco K."/>
            <person name="Daza R."/>
            <person name="De Haan G."/>
            <person name="DeGray S."/>
            <person name="DeMaso C."/>
            <person name="Dhargay N."/>
            <person name="Dooley K."/>
            <person name="Dooley E."/>
            <person name="Doricent M."/>
            <person name="Dorje P."/>
            <person name="Dorjee K."/>
            <person name="Dupes A."/>
            <person name="Elong R."/>
            <person name="Falk J."/>
            <person name="Farina A."/>
            <person name="Faro S."/>
            <person name="Ferguson D."/>
            <person name="Fisher S."/>
            <person name="Foley C.D."/>
            <person name="Franke A."/>
            <person name="Friedrich D."/>
            <person name="Gadbois L."/>
            <person name="Gearin G."/>
            <person name="Gearin C.R."/>
            <person name="Giannoukos G."/>
            <person name="Goode T."/>
            <person name="Graham J."/>
            <person name="Grandbois E."/>
            <person name="Grewal S."/>
            <person name="Gyaltsen K."/>
            <person name="Hafez N."/>
            <person name="Hagos B."/>
            <person name="Hall J."/>
            <person name="Henson C."/>
            <person name="Hollinger A."/>
            <person name="Honan T."/>
            <person name="Huard M.D."/>
            <person name="Hughes L."/>
            <person name="Hurhula B."/>
            <person name="Husby M.E."/>
            <person name="Kamat A."/>
            <person name="Kanga B."/>
            <person name="Kashin S."/>
            <person name="Khazanovich D."/>
            <person name="Kisner P."/>
            <person name="Lance K."/>
            <person name="Lara M."/>
            <person name="Lee W."/>
            <person name="Lennon N."/>
            <person name="Letendre F."/>
            <person name="LeVine R."/>
            <person name="Lipovsky A."/>
            <person name="Liu X."/>
            <person name="Liu J."/>
            <person name="Liu S."/>
            <person name="Lokyitsang T."/>
            <person name="Lokyitsang Y."/>
            <person name="Lubonja R."/>
            <person name="Lui A."/>
            <person name="MacDonald P."/>
            <person name="Magnisalis V."/>
            <person name="Maru K."/>
            <person name="Matthews C."/>
            <person name="McCusker W."/>
            <person name="McDonough S."/>
            <person name="Mehta T."/>
            <person name="Meldrim J."/>
            <person name="Meneus L."/>
            <person name="Mihai O."/>
            <person name="Mihalev A."/>
            <person name="Mihova T."/>
            <person name="Mittelman R."/>
            <person name="Mlenga V."/>
            <person name="Montmayeur A."/>
            <person name="Mulrain L."/>
            <person name="Navidi A."/>
            <person name="Naylor J."/>
            <person name="Negash T."/>
            <person name="Nguyen T."/>
            <person name="Nguyen N."/>
            <person name="Nicol R."/>
            <person name="Norbu C."/>
            <person name="Norbu N."/>
            <person name="Novod N."/>
            <person name="O'Neill B."/>
            <person name="Osman S."/>
            <person name="Markiewicz E."/>
            <person name="Oyono O.L."/>
            <person name="Patti C."/>
            <person name="Phunkhang P."/>
            <person name="Pierre F."/>
            <person name="Priest M."/>
            <person name="Raghuraman S."/>
            <person name="Rege F."/>
            <person name="Reyes R."/>
            <person name="Rise C."/>
            <person name="Rogov P."/>
            <person name="Ross K."/>
            <person name="Ryan E."/>
            <person name="Settipalli S."/>
            <person name="Shea T."/>
            <person name="Sherpa N."/>
            <person name="Shi L."/>
            <person name="Shih D."/>
            <person name="Sparrow T."/>
            <person name="Spaulding J."/>
            <person name="Stalker J."/>
            <person name="Stange-Thomann N."/>
            <person name="Stavropoulos S."/>
            <person name="Stone C."/>
            <person name="Strader C."/>
            <person name="Tesfaye S."/>
            <person name="Thomson T."/>
            <person name="Thoulutsang Y."/>
            <person name="Thoulutsang D."/>
            <person name="Topham K."/>
            <person name="Topping I."/>
            <person name="Tsamla T."/>
            <person name="Vassiliev H."/>
            <person name="Vo A."/>
            <person name="Wangchuk T."/>
            <person name="Wangdi T."/>
            <person name="Weiand M."/>
            <person name="Wilkinson J."/>
            <person name="Wilson A."/>
            <person name="Yadav S."/>
            <person name="Young G."/>
            <person name="Yu Q."/>
            <person name="Zembek L."/>
            <person name="Zhong D."/>
            <person name="Zimmer A."/>
            <person name="Zwirko Z."/>
            <person name="Jaffe D.B."/>
            <person name="Alvarez P."/>
            <person name="Brockman W."/>
            <person name="Butler J."/>
            <person name="Chin C."/>
            <person name="Gnerre S."/>
            <person name="Grabherr M."/>
            <person name="Kleber M."/>
            <person name="Mauceli E."/>
            <person name="MacCallum I."/>
        </authorList>
    </citation>
    <scope>NUCLEOTIDE SEQUENCE [LARGE SCALE GENOMIC DNA]</scope>
    <source>
        <strain evidence="3">Tucson 15010-1051.87</strain>
    </source>
</reference>
<dbReference type="HOGENOM" id="CLU_564156_0_0_1"/>
<sequence length="484" mass="53540">MATQNETPIVSPATTYCSELEYLIGLQTEEWTGSQPRRSQRLRERQQTAQEDSLVLTETTAGAGSPQLFSATDDEFSQLAQLPPNCVTPSNSFSKRAPGKRLPPGRRNIERKKRRSQSPSKKKRGRQKKQPKAATTTQSEPLPGKMSQLALDSQHSVQMQPSNPLAPSCKSRSLTSSGKRRRRIYKEPDAVSMQRNGPYETQTLISHLQPSVGSQKPSALAPKNATARGQSKPTSGTQRRRTHNKSQSAQILKIDEPKPLIMSSCAGPEQGESYLKRMNSNWEASVIPTATGAATSISSSTQTLSYQCMNLTQTLLPERYPAHFIHQLPTEPKYITGTIIPDELQRVNCGTPANESVEMSCEPIAGREMYSPSPPNAESSDSRTPSLSESLAEVFGTKIIRDVLNIATPRIYRLHEVHLPVVAFMLGVEPGRLRSVLELTQRLSLEQLQQLAQESLELISVNSYSDEETELIEKPSSYKLTTKS</sequence>
<dbReference type="OrthoDB" id="7858940at2759"/>
<proteinExistence type="predicted"/>
<dbReference type="InParanoid" id="B4LFV6"/>
<dbReference type="STRING" id="7244.B4LFV6"/>
<feature type="region of interest" description="Disordered" evidence="1">
    <location>
        <begin position="366"/>
        <end position="385"/>
    </location>
</feature>
<feature type="region of interest" description="Disordered" evidence="1">
    <location>
        <begin position="31"/>
        <end position="197"/>
    </location>
</feature>
<feature type="compositionally biased region" description="Polar residues" evidence="1">
    <location>
        <begin position="376"/>
        <end position="385"/>
    </location>
</feature>
<dbReference type="KEGG" id="dvi:6622101"/>
<feature type="compositionally biased region" description="Polar residues" evidence="1">
    <location>
        <begin position="150"/>
        <end position="177"/>
    </location>
</feature>
<accession>B4LFV6</accession>
<feature type="compositionally biased region" description="Basic residues" evidence="1">
    <location>
        <begin position="109"/>
        <end position="131"/>
    </location>
</feature>
<protein>
    <submittedName>
        <fullName evidence="2">Uncharacterized protein</fullName>
    </submittedName>
</protein>
<organism evidence="2 3">
    <name type="scientific">Drosophila virilis</name>
    <name type="common">Fruit fly</name>
    <dbReference type="NCBI Taxonomy" id="7244"/>
    <lineage>
        <taxon>Eukaryota</taxon>
        <taxon>Metazoa</taxon>
        <taxon>Ecdysozoa</taxon>
        <taxon>Arthropoda</taxon>
        <taxon>Hexapoda</taxon>
        <taxon>Insecta</taxon>
        <taxon>Pterygota</taxon>
        <taxon>Neoptera</taxon>
        <taxon>Endopterygota</taxon>
        <taxon>Diptera</taxon>
        <taxon>Brachycera</taxon>
        <taxon>Muscomorpha</taxon>
        <taxon>Ephydroidea</taxon>
        <taxon>Drosophilidae</taxon>
        <taxon>Drosophila</taxon>
    </lineage>
</organism>
<feature type="compositionally biased region" description="Polar residues" evidence="1">
    <location>
        <begin position="227"/>
        <end position="237"/>
    </location>
</feature>
<gene>
    <name evidence="2" type="primary">Dvir\GJ12177</name>
    <name evidence="2" type="ORF">Dvir_GJ12177</name>
</gene>
<dbReference type="AlphaFoldDB" id="B4LFV6"/>
<dbReference type="eggNOG" id="ENOG502T97F">
    <property type="taxonomic scope" value="Eukaryota"/>
</dbReference>
<dbReference type="EMBL" id="CH940647">
    <property type="protein sequence ID" value="EDW69333.1"/>
    <property type="molecule type" value="Genomic_DNA"/>
</dbReference>
<evidence type="ECO:0000256" key="1">
    <source>
        <dbReference type="SAM" id="MobiDB-lite"/>
    </source>
</evidence>
<feature type="region of interest" description="Disordered" evidence="1">
    <location>
        <begin position="210"/>
        <end position="249"/>
    </location>
</feature>
<feature type="compositionally biased region" description="Polar residues" evidence="1">
    <location>
        <begin position="47"/>
        <end position="70"/>
    </location>
</feature>
<evidence type="ECO:0000313" key="2">
    <source>
        <dbReference type="EMBL" id="EDW69333.1"/>
    </source>
</evidence>
<dbReference type="Proteomes" id="UP000008792">
    <property type="component" value="Unassembled WGS sequence"/>
</dbReference>
<keyword evidence="3" id="KW-1185">Reference proteome</keyword>